<feature type="signal peptide" evidence="1">
    <location>
        <begin position="1"/>
        <end position="23"/>
    </location>
</feature>
<protein>
    <submittedName>
        <fullName evidence="2">Uncharacterized protein</fullName>
    </submittedName>
</protein>
<gene>
    <name evidence="2" type="ORF">BN1211_3628</name>
</gene>
<dbReference type="AlphaFoldDB" id="A0A0H5C529"/>
<dbReference type="Proteomes" id="UP000038830">
    <property type="component" value="Unassembled WGS sequence"/>
</dbReference>
<feature type="chain" id="PRO_5005216513" evidence="1">
    <location>
        <begin position="24"/>
        <end position="461"/>
    </location>
</feature>
<accession>A0A0H5C529</accession>
<sequence>MKVLDTLLWLLLMMLLSARLCWCDDLSDFVGLDDDFAILEAWEDVTAYFEPMALIESVPFDAEKYNSLSEEDIDAELWDLYGKLEQVYDTLIVFAKVLASLTADDLMEMAEKLENDQELYARLVNEPSHKIMRKLFHIQGVDDTAFLQEHDQELMGIPNDPSFQPMEPLVYDYDDDYDDDDDSIWSPDTDYEMIAKLVKDDPDDMDAVEKMGVILLAKKIIKKIKRIIKKVKKKAMLIIKLIKLKKLIKKTRVIICIKIMLLIEKIKRMVKLIIKLIKKLIVWAIKELPFEILWKIKIIIKLLIKVLLDILWEIEIIVLEILVKVAMLLKKMKRAPIEIIVYFKTCLLDMLGLADDDSDSYWDLDDDDDDDDTFYVQYFLKAWPATDELDPLSQAVWKSQDVPDEFDGMPDLVYLESDEIVVPQEFYEIFRSALTVEEIDDVLKGDDSFNFDVEFPEIAGI</sequence>
<evidence type="ECO:0000313" key="3">
    <source>
        <dbReference type="Proteomes" id="UP000038830"/>
    </source>
</evidence>
<reference evidence="3" key="1">
    <citation type="journal article" date="2015" name="J. Biotechnol.">
        <title>The structure of the Cyberlindnera jadinii genome and its relation to Candida utilis analyzed by the occurrence of single nucleotide polymorphisms.</title>
        <authorList>
            <person name="Rupp O."/>
            <person name="Brinkrolf K."/>
            <person name="Buerth C."/>
            <person name="Kunigo M."/>
            <person name="Schneider J."/>
            <person name="Jaenicke S."/>
            <person name="Goesmann A."/>
            <person name="Puehler A."/>
            <person name="Jaeger K.-E."/>
            <person name="Ernst J.F."/>
        </authorList>
    </citation>
    <scope>NUCLEOTIDE SEQUENCE [LARGE SCALE GENOMIC DNA]</scope>
    <source>
        <strain evidence="3">ATCC 18201 / CBS 1600 / BCRC 20928 / JCM 3617 / NBRC 0987 / NRRL Y-1542</strain>
    </source>
</reference>
<evidence type="ECO:0000256" key="1">
    <source>
        <dbReference type="SAM" id="SignalP"/>
    </source>
</evidence>
<name>A0A0H5C529_CYBJN</name>
<keyword evidence="1" id="KW-0732">Signal</keyword>
<dbReference type="EMBL" id="CDQK01000004">
    <property type="protein sequence ID" value="CEP23113.1"/>
    <property type="molecule type" value="Genomic_DNA"/>
</dbReference>
<organism evidence="2 3">
    <name type="scientific">Cyberlindnera jadinii (strain ATCC 18201 / CBS 1600 / BCRC 20928 / JCM 3617 / NBRC 0987 / NRRL Y-1542)</name>
    <name type="common">Torula yeast</name>
    <name type="synonym">Candida utilis</name>
    <dbReference type="NCBI Taxonomy" id="983966"/>
    <lineage>
        <taxon>Eukaryota</taxon>
        <taxon>Fungi</taxon>
        <taxon>Dikarya</taxon>
        <taxon>Ascomycota</taxon>
        <taxon>Saccharomycotina</taxon>
        <taxon>Saccharomycetes</taxon>
        <taxon>Phaffomycetales</taxon>
        <taxon>Phaffomycetaceae</taxon>
        <taxon>Cyberlindnera</taxon>
    </lineage>
</organism>
<evidence type="ECO:0000313" key="2">
    <source>
        <dbReference type="EMBL" id="CEP23113.1"/>
    </source>
</evidence>
<proteinExistence type="predicted"/>